<dbReference type="PANTHER" id="PTHR23077">
    <property type="entry name" value="AAA-FAMILY ATPASE"/>
    <property type="match status" value="1"/>
</dbReference>
<keyword evidence="7" id="KW-0067">ATP-binding</keyword>
<dbReference type="InterPro" id="IPR050168">
    <property type="entry name" value="AAA_ATPase_domain"/>
</dbReference>
<evidence type="ECO:0000256" key="7">
    <source>
        <dbReference type="ARBA" id="ARBA00022840"/>
    </source>
</evidence>
<protein>
    <recommendedName>
        <fullName evidence="11">Peroxisomal ATPase PEX1</fullName>
    </recommendedName>
    <alternativeName>
        <fullName evidence="10">Peroxin-1</fullName>
    </alternativeName>
</protein>
<evidence type="ECO:0000256" key="8">
    <source>
        <dbReference type="ARBA" id="ARBA00022927"/>
    </source>
</evidence>
<keyword evidence="4" id="KW-0962">Peroxisome biogenesis</keyword>
<dbReference type="SUPFAM" id="SSF52540">
    <property type="entry name" value="P-loop containing nucleoside triphosphate hydrolases"/>
    <property type="match status" value="2"/>
</dbReference>
<keyword evidence="3" id="KW-0813">Transport</keyword>
<evidence type="ECO:0000256" key="5">
    <source>
        <dbReference type="ARBA" id="ARBA00022741"/>
    </source>
</evidence>
<dbReference type="SMART" id="SM00382">
    <property type="entry name" value="AAA"/>
    <property type="match status" value="2"/>
</dbReference>
<dbReference type="InterPro" id="IPR003959">
    <property type="entry name" value="ATPase_AAA_core"/>
</dbReference>
<comment type="caution">
    <text evidence="15">The sequence shown here is derived from an EMBL/GenBank/DDBJ whole genome shotgun (WGS) entry which is preliminary data.</text>
</comment>
<dbReference type="PANTHER" id="PTHR23077:SF12">
    <property type="entry name" value="PEROXISOMAL ATPASE PEX1"/>
    <property type="match status" value="1"/>
</dbReference>
<evidence type="ECO:0000256" key="1">
    <source>
        <dbReference type="ARBA" id="ARBA00004370"/>
    </source>
</evidence>
<dbReference type="Pfam" id="PF17862">
    <property type="entry name" value="AAA_lid_3"/>
    <property type="match status" value="1"/>
</dbReference>
<feature type="domain" description="AAA+ ATPase" evidence="14">
    <location>
        <begin position="569"/>
        <end position="718"/>
    </location>
</feature>
<evidence type="ECO:0000313" key="16">
    <source>
        <dbReference type="Proteomes" id="UP001497392"/>
    </source>
</evidence>
<comment type="similarity">
    <text evidence="2">Belongs to the AAA ATPase family.</text>
</comment>
<evidence type="ECO:0000256" key="10">
    <source>
        <dbReference type="ARBA" id="ARBA00032509"/>
    </source>
</evidence>
<keyword evidence="5" id="KW-0547">Nucleotide-binding</keyword>
<dbReference type="SUPFAM" id="SSF54585">
    <property type="entry name" value="Cdc48 domain 2-like"/>
    <property type="match status" value="1"/>
</dbReference>
<organism evidence="15 16">
    <name type="scientific">Coccomyxa viridis</name>
    <dbReference type="NCBI Taxonomy" id="1274662"/>
    <lineage>
        <taxon>Eukaryota</taxon>
        <taxon>Viridiplantae</taxon>
        <taxon>Chlorophyta</taxon>
        <taxon>core chlorophytes</taxon>
        <taxon>Trebouxiophyceae</taxon>
        <taxon>Trebouxiophyceae incertae sedis</taxon>
        <taxon>Coccomyxaceae</taxon>
        <taxon>Coccomyxa</taxon>
    </lineage>
</organism>
<dbReference type="InterPro" id="IPR009010">
    <property type="entry name" value="Asp_de-COase-like_dom_sf"/>
</dbReference>
<dbReference type="InterPro" id="IPR003960">
    <property type="entry name" value="ATPase_AAA_CS"/>
</dbReference>
<dbReference type="InterPro" id="IPR027417">
    <property type="entry name" value="P-loop_NTPase"/>
</dbReference>
<evidence type="ECO:0000256" key="13">
    <source>
        <dbReference type="SAM" id="MobiDB-lite"/>
    </source>
</evidence>
<feature type="region of interest" description="Disordered" evidence="13">
    <location>
        <begin position="187"/>
        <end position="210"/>
    </location>
</feature>
<dbReference type="InterPro" id="IPR029067">
    <property type="entry name" value="CDC48_domain_2-like_sf"/>
</dbReference>
<dbReference type="Gene3D" id="1.10.8.60">
    <property type="match status" value="2"/>
</dbReference>
<evidence type="ECO:0000256" key="9">
    <source>
        <dbReference type="ARBA" id="ARBA00023136"/>
    </source>
</evidence>
<dbReference type="SUPFAM" id="SSF50692">
    <property type="entry name" value="ADC-like"/>
    <property type="match status" value="1"/>
</dbReference>
<dbReference type="Proteomes" id="UP001497392">
    <property type="component" value="Unassembled WGS sequence"/>
</dbReference>
<dbReference type="Gene3D" id="3.10.330.10">
    <property type="match status" value="1"/>
</dbReference>
<evidence type="ECO:0000256" key="11">
    <source>
        <dbReference type="ARBA" id="ARBA00034532"/>
    </source>
</evidence>
<feature type="region of interest" description="Disordered" evidence="13">
    <location>
        <begin position="383"/>
        <end position="424"/>
    </location>
</feature>
<dbReference type="EMBL" id="CAXHTA020000019">
    <property type="protein sequence ID" value="CAL5228902.1"/>
    <property type="molecule type" value="Genomic_DNA"/>
</dbReference>
<evidence type="ECO:0000256" key="2">
    <source>
        <dbReference type="ARBA" id="ARBA00006914"/>
    </source>
</evidence>
<evidence type="ECO:0000259" key="14">
    <source>
        <dbReference type="SMART" id="SM00382"/>
    </source>
</evidence>
<gene>
    <name evidence="15" type="primary">g12121</name>
    <name evidence="15" type="ORF">VP750_LOCUS10808</name>
</gene>
<feature type="domain" description="AAA+ ATPase" evidence="14">
    <location>
        <begin position="857"/>
        <end position="993"/>
    </location>
</feature>
<keyword evidence="6" id="KW-0378">Hydrolase</keyword>
<comment type="catalytic activity">
    <reaction evidence="12">
        <text>ATP + H2O = ADP + phosphate + H(+)</text>
        <dbReference type="Rhea" id="RHEA:13065"/>
        <dbReference type="ChEBI" id="CHEBI:15377"/>
        <dbReference type="ChEBI" id="CHEBI:15378"/>
        <dbReference type="ChEBI" id="CHEBI:30616"/>
        <dbReference type="ChEBI" id="CHEBI:43474"/>
        <dbReference type="ChEBI" id="CHEBI:456216"/>
    </reaction>
    <physiologicalReaction direction="left-to-right" evidence="12">
        <dbReference type="Rhea" id="RHEA:13066"/>
    </physiologicalReaction>
</comment>
<proteinExistence type="inferred from homology"/>
<evidence type="ECO:0000256" key="6">
    <source>
        <dbReference type="ARBA" id="ARBA00022801"/>
    </source>
</evidence>
<dbReference type="InterPro" id="IPR041569">
    <property type="entry name" value="AAA_lid_3"/>
</dbReference>
<reference evidence="15 16" key="1">
    <citation type="submission" date="2024-06" db="EMBL/GenBank/DDBJ databases">
        <authorList>
            <person name="Kraege A."/>
            <person name="Thomma B."/>
        </authorList>
    </citation>
    <scope>NUCLEOTIDE SEQUENCE [LARGE SCALE GENOMIC DNA]</scope>
</reference>
<evidence type="ECO:0000313" key="15">
    <source>
        <dbReference type="EMBL" id="CAL5228902.1"/>
    </source>
</evidence>
<dbReference type="InterPro" id="IPR003593">
    <property type="entry name" value="AAA+_ATPase"/>
</dbReference>
<sequence>MEFLDNFVSQQEARRHSQLEVRLVPEKSCWVALPPAYVARLLEGQSPIPLVLQLTSASGPTQEAKSWYVAWSGAASTSKALEVPAALAACQGLSEGLLVRVHALPGTPVASRVSVEPASVNDWEQVELNAEFMEEQLLNQVGVVCKGEPFPFWMRGQALLVLKVATAAPDDVVRLAPGAEVSIAPRPRVRKQQASGTPQAVPAADGERPELPPAWFRIQDPFPAASLSCETGWPADSSMPPAVAGLRAWDTVHARLPAVHASAAGLLHGDLVTLQANLGSKSPRLLARLLVDDRVSPAHILLSPPQLRQLGLGPHRRVACILKARQQPPSSLPLAVVLHPIRELRWGVHRKLRTEVDLQALSSDELCSFFVAWLASQAAPAAQPDSTSVLTAEQARHDGTGAAPGDDTPDGAVESGRTASGSGVEAPAVALETGSMLSVQSADGQRKSSFFVELTWQAAAPKESHLMLQSAQAFHTSGVPVEMGPGVELPAASKADKPGWHGQPVHSPAASQSAAAIGIPATNGAGAPLHVSGFGRKWMEEFSRPALARLLPLLHHTSRCLLAALDGPAPGGLLVCGPAGSGKTGLLTAVAHVLSQHAMCRTHVVWIKCGEIETETLGKAKAHLLPLLREAVECMPALVVLDDLHLLCPAPSQAPEAVLANIGSAALVAWLRDVLKEYHARPDGRPPLPVVVCATSPTAADVAAPLRAPGLLDHVLTLRAPAAEDRAALLASALQSKAVLFNHDALEGFARKLEGYDAADLRALVERALHEALMRRLASRPRPTVPLHVGLDDLEGANKGFEPASCWGVGRVQSGEGPGPRGWQDVGGLGEAREALQEAMELPTKYAALVARAPLRLRTGVLLYGPPGCGKTHVVAAAVAAAGLRFVSVKGPELLNKYIGASEAAVRDIFRRASAAAPCVLFFDEFDAIAPSRGHDSTGVTDRVVNQLLTELDGVEGLKGVIVVGATSRPDMLDAALLRPGRLDRLLYCGFPTARERLEILRALTTRLALGAGVSLQEVAGACEGFSGADLSALLADAQLEAVHEVLACPGGADEARGVPALTVKHLAAAAAKARPSIPAAERERLEGIYCRFRGGRDPKFGAVFATAKGKGKLATLA</sequence>
<keyword evidence="9" id="KW-0472">Membrane</keyword>
<keyword evidence="8" id="KW-0653">Protein transport</keyword>
<dbReference type="PROSITE" id="PS00674">
    <property type="entry name" value="AAA"/>
    <property type="match status" value="1"/>
</dbReference>
<name>A0ABP1GC77_9CHLO</name>
<evidence type="ECO:0000256" key="4">
    <source>
        <dbReference type="ARBA" id="ARBA00022593"/>
    </source>
</evidence>
<dbReference type="Pfam" id="PF09262">
    <property type="entry name" value="PEX-1N"/>
    <property type="match status" value="1"/>
</dbReference>
<dbReference type="Gene3D" id="3.40.50.300">
    <property type="entry name" value="P-loop containing nucleotide triphosphate hydrolases"/>
    <property type="match status" value="2"/>
</dbReference>
<accession>A0ABP1GC77</accession>
<keyword evidence="16" id="KW-1185">Reference proteome</keyword>
<dbReference type="Pfam" id="PF00004">
    <property type="entry name" value="AAA"/>
    <property type="match status" value="2"/>
</dbReference>
<dbReference type="InterPro" id="IPR015342">
    <property type="entry name" value="PEX1-N_C-lobe"/>
</dbReference>
<evidence type="ECO:0000256" key="3">
    <source>
        <dbReference type="ARBA" id="ARBA00022448"/>
    </source>
</evidence>
<evidence type="ECO:0000256" key="12">
    <source>
        <dbReference type="ARBA" id="ARBA00048778"/>
    </source>
</evidence>
<comment type="subcellular location">
    <subcellularLocation>
        <location evidence="1">Membrane</location>
    </subcellularLocation>
</comment>